<gene>
    <name evidence="5" type="primary">ssb</name>
    <name evidence="5" type="ordered locus">MfeM64YM_0312</name>
</gene>
<dbReference type="NCBIfam" id="TIGR00621">
    <property type="entry name" value="ssb"/>
    <property type="match status" value="1"/>
</dbReference>
<dbReference type="PANTHER" id="PTHR10302:SF27">
    <property type="entry name" value="SINGLE-STRANDED DNA-BINDING PROTEIN"/>
    <property type="match status" value="1"/>
</dbReference>
<sequence>MNKVLLVGRISNDIRMYRTNSGISYARTSIAVNRRSSNDKITDFIPIVAWRNSAEFLNNYASKGALVSIEGSFTSSQYEGQNGTVWSYEVTVDNISLLEPRSVREQRTGKSGEYSATTPSFNQANYQQSKNQNTTKKAASSQTKNNSKQNENQFGGFLLDGEDENEDSYHTFSIDVDEN</sequence>
<dbReference type="KEGG" id="mfm:MfeM64YM_0312"/>
<organism evidence="5 6">
    <name type="scientific">Mycoplasmopsis fermentans (strain M64)</name>
    <name type="common">Mycoplasma fermentans</name>
    <dbReference type="NCBI Taxonomy" id="943945"/>
    <lineage>
        <taxon>Bacteria</taxon>
        <taxon>Bacillati</taxon>
        <taxon>Mycoplasmatota</taxon>
        <taxon>Mycoplasmoidales</taxon>
        <taxon>Metamycoplasmataceae</taxon>
        <taxon>Mycoplasmopsis</taxon>
    </lineage>
</organism>
<name>A0AB32XBA4_MYCFM</name>
<accession>A0AB32XBA4</accession>
<evidence type="ECO:0000313" key="6">
    <source>
        <dbReference type="Proteomes" id="UP000007473"/>
    </source>
</evidence>
<dbReference type="EMBL" id="CP002458">
    <property type="protein sequence ID" value="ADV34316.1"/>
    <property type="molecule type" value="Genomic_DNA"/>
</dbReference>
<dbReference type="SUPFAM" id="SSF50249">
    <property type="entry name" value="Nucleic acid-binding proteins"/>
    <property type="match status" value="1"/>
</dbReference>
<dbReference type="AlphaFoldDB" id="A0AB32XBA4"/>
<evidence type="ECO:0000256" key="4">
    <source>
        <dbReference type="SAM" id="MobiDB-lite"/>
    </source>
</evidence>
<proteinExistence type="inferred from homology"/>
<dbReference type="Gene3D" id="2.40.50.140">
    <property type="entry name" value="Nucleic acid-binding proteins"/>
    <property type="match status" value="1"/>
</dbReference>
<evidence type="ECO:0000256" key="1">
    <source>
        <dbReference type="ARBA" id="ARBA00023125"/>
    </source>
</evidence>
<evidence type="ECO:0000256" key="3">
    <source>
        <dbReference type="PIRNR" id="PIRNR002070"/>
    </source>
</evidence>
<reference evidence="5 6" key="1">
    <citation type="journal article" date="2011" name="J. Bacteriol.">
        <title>Genome sequence of the repetitive-sequence-rich Mycoplasma fermentans strain M64.</title>
        <authorList>
            <person name="Shu H.W."/>
            <person name="Liu T.T."/>
            <person name="Chang H.Y."/>
            <person name="Liu Y.M."/>
            <person name="Wu K.M."/>
            <person name="Shu H.Y."/>
            <person name="Tsai S.F."/>
            <person name="Hsiao K.J."/>
            <person name="Hu W.S."/>
            <person name="Ng W.V."/>
        </authorList>
    </citation>
    <scope>NUCLEOTIDE SEQUENCE [LARGE SCALE GENOMIC DNA]</scope>
    <source>
        <strain evidence="5 6">M64</strain>
    </source>
</reference>
<dbReference type="InterPro" id="IPR012340">
    <property type="entry name" value="NA-bd_OB-fold"/>
</dbReference>
<dbReference type="Pfam" id="PF00436">
    <property type="entry name" value="SSB"/>
    <property type="match status" value="1"/>
</dbReference>
<comment type="subunit">
    <text evidence="2">Homotetramer.</text>
</comment>
<feature type="compositionally biased region" description="Polar residues" evidence="4">
    <location>
        <begin position="114"/>
        <end position="153"/>
    </location>
</feature>
<dbReference type="PIRSF" id="PIRSF002070">
    <property type="entry name" value="SSB"/>
    <property type="match status" value="1"/>
</dbReference>
<dbReference type="InterPro" id="IPR000424">
    <property type="entry name" value="Primosome_PriB/ssb"/>
</dbReference>
<dbReference type="GO" id="GO:0006260">
    <property type="term" value="P:DNA replication"/>
    <property type="evidence" value="ECO:0007669"/>
    <property type="project" value="InterPro"/>
</dbReference>
<dbReference type="CDD" id="cd04496">
    <property type="entry name" value="SSB_OBF"/>
    <property type="match status" value="1"/>
</dbReference>
<dbReference type="PANTHER" id="PTHR10302">
    <property type="entry name" value="SINGLE-STRANDED DNA-BINDING PROTEIN"/>
    <property type="match status" value="1"/>
</dbReference>
<dbReference type="GO" id="GO:0003697">
    <property type="term" value="F:single-stranded DNA binding"/>
    <property type="evidence" value="ECO:0007669"/>
    <property type="project" value="UniProtKB-UniRule"/>
</dbReference>
<dbReference type="GO" id="GO:0009295">
    <property type="term" value="C:nucleoid"/>
    <property type="evidence" value="ECO:0007669"/>
    <property type="project" value="TreeGrafter"/>
</dbReference>
<keyword evidence="1 2" id="KW-0238">DNA-binding</keyword>
<evidence type="ECO:0000256" key="2">
    <source>
        <dbReference type="HAMAP-Rule" id="MF_00984"/>
    </source>
</evidence>
<feature type="region of interest" description="Disordered" evidence="4">
    <location>
        <begin position="102"/>
        <end position="179"/>
    </location>
</feature>
<comment type="caution">
    <text evidence="2">Lacks conserved residue(s) required for the propagation of feature annotation.</text>
</comment>
<dbReference type="HAMAP" id="MF_00984">
    <property type="entry name" value="SSB"/>
    <property type="match status" value="1"/>
</dbReference>
<evidence type="ECO:0000313" key="5">
    <source>
        <dbReference type="EMBL" id="ADV34316.1"/>
    </source>
</evidence>
<dbReference type="PROSITE" id="PS50935">
    <property type="entry name" value="SSB"/>
    <property type="match status" value="1"/>
</dbReference>
<protein>
    <recommendedName>
        <fullName evidence="2 3">Single-stranded DNA-binding protein</fullName>
        <shortName evidence="2">SSB</shortName>
    </recommendedName>
</protein>
<dbReference type="InterPro" id="IPR011344">
    <property type="entry name" value="ssDNA-bd"/>
</dbReference>
<dbReference type="RefSeq" id="WP_013354515.1">
    <property type="nucleotide sequence ID" value="NC_014921.1"/>
</dbReference>
<dbReference type="Proteomes" id="UP000007473">
    <property type="component" value="Chromosome"/>
</dbReference>